<dbReference type="Proteomes" id="UP001152795">
    <property type="component" value="Unassembled WGS sequence"/>
</dbReference>
<dbReference type="PROSITE" id="PS50086">
    <property type="entry name" value="TBC_RABGAP"/>
    <property type="match status" value="1"/>
</dbReference>
<keyword evidence="3" id="KW-1185">Reference proteome</keyword>
<name>A0A7D9L1Y7_PARCT</name>
<evidence type="ECO:0000256" key="1">
    <source>
        <dbReference type="ARBA" id="ARBA00023054"/>
    </source>
</evidence>
<dbReference type="GO" id="GO:0005096">
    <property type="term" value="F:GTPase activator activity"/>
    <property type="evidence" value="ECO:0007669"/>
    <property type="project" value="TreeGrafter"/>
</dbReference>
<dbReference type="InterPro" id="IPR035969">
    <property type="entry name" value="Rab-GAP_TBC_sf"/>
</dbReference>
<dbReference type="SUPFAM" id="SSF47923">
    <property type="entry name" value="Ypt/Rab-GAP domain of gyp1p"/>
    <property type="match status" value="2"/>
</dbReference>
<gene>
    <name evidence="2" type="ORF">PACLA_8A018058</name>
</gene>
<feature type="non-terminal residue" evidence="2">
    <location>
        <position position="1"/>
    </location>
</feature>
<dbReference type="Gene3D" id="1.10.8.270">
    <property type="entry name" value="putative rabgap domain of human tbc1 domain family member 14 like domains"/>
    <property type="match status" value="1"/>
</dbReference>
<dbReference type="PANTHER" id="PTHR47219:SF22">
    <property type="entry name" value="RAB-GAP TBC DOMAIN-CONTAINING PROTEIN"/>
    <property type="match status" value="1"/>
</dbReference>
<dbReference type="Pfam" id="PF23436">
    <property type="entry name" value="RabGap-TBC_2"/>
    <property type="match status" value="1"/>
</dbReference>
<proteinExistence type="predicted"/>
<accession>A0A7D9L1Y7</accession>
<dbReference type="Gene3D" id="1.10.472.80">
    <property type="entry name" value="Ypt/Rab-GAP domain of gyp1p, domain 3"/>
    <property type="match status" value="1"/>
</dbReference>
<keyword evidence="1" id="KW-0175">Coiled coil</keyword>
<dbReference type="OrthoDB" id="295078at2759"/>
<evidence type="ECO:0000313" key="3">
    <source>
        <dbReference type="Proteomes" id="UP001152795"/>
    </source>
</evidence>
<feature type="non-terminal residue" evidence="2">
    <location>
        <position position="274"/>
    </location>
</feature>
<dbReference type="FunFam" id="1.10.472.80:FF:000002">
    <property type="entry name" value="Ecotropic viral integration site 5"/>
    <property type="match status" value="1"/>
</dbReference>
<evidence type="ECO:0000313" key="2">
    <source>
        <dbReference type="EMBL" id="CAB4023734.1"/>
    </source>
</evidence>
<dbReference type="InterPro" id="IPR050302">
    <property type="entry name" value="Rab_GAP_TBC_domain"/>
</dbReference>
<comment type="caution">
    <text evidence="2">The sequence shown here is derived from an EMBL/GenBank/DDBJ whole genome shotgun (WGS) entry which is preliminary data.</text>
</comment>
<organism evidence="2 3">
    <name type="scientific">Paramuricea clavata</name>
    <name type="common">Red gorgonian</name>
    <name type="synonym">Violescent sea-whip</name>
    <dbReference type="NCBI Taxonomy" id="317549"/>
    <lineage>
        <taxon>Eukaryota</taxon>
        <taxon>Metazoa</taxon>
        <taxon>Cnidaria</taxon>
        <taxon>Anthozoa</taxon>
        <taxon>Octocorallia</taxon>
        <taxon>Malacalcyonacea</taxon>
        <taxon>Plexauridae</taxon>
        <taxon>Paramuricea</taxon>
    </lineage>
</organism>
<dbReference type="PANTHER" id="PTHR47219">
    <property type="entry name" value="RAB GTPASE-ACTIVATING PROTEIN 1-LIKE"/>
    <property type="match status" value="1"/>
</dbReference>
<dbReference type="SMART" id="SM00164">
    <property type="entry name" value="TBC"/>
    <property type="match status" value="1"/>
</dbReference>
<dbReference type="EMBL" id="CACRXK020012650">
    <property type="protein sequence ID" value="CAB4023734.1"/>
    <property type="molecule type" value="Genomic_DNA"/>
</dbReference>
<dbReference type="InterPro" id="IPR000195">
    <property type="entry name" value="Rab-GAP-TBC_dom"/>
</dbReference>
<protein>
    <submittedName>
        <fullName evidence="2">Ecotropic viral integration site 5 homolog isoform X4</fullName>
    </submittedName>
</protein>
<sequence>AYSIYDKAVGYCQGSMFIAGMLLMKMPEEETFCVFVKLMEEYGMRELYKPNMSELGLCIYQLENLVQELLPELHGHFKAQGFHTAMYASSWFLTLFSSVFPLNVAFRIMDMFICDGREILFKLSLAILTLSINELLKSDMEEMLQHFQKTMLDKYSGDFEVVVEEADRIKISMKKMKRFERDYTRTKSKEVEDSQEIRRLKTEKMVLRHRVDALEDECEALADKLVQDQVTRAHEQEEMYTIKQELSILNNRYEKMKIELERSMERENELLKYK</sequence>
<reference evidence="2" key="1">
    <citation type="submission" date="2020-04" db="EMBL/GenBank/DDBJ databases">
        <authorList>
            <person name="Alioto T."/>
            <person name="Alioto T."/>
            <person name="Gomez Garrido J."/>
        </authorList>
    </citation>
    <scope>NUCLEOTIDE SEQUENCE</scope>
    <source>
        <strain evidence="2">A484AB</strain>
    </source>
</reference>
<dbReference type="AlphaFoldDB" id="A0A7D9L1Y7"/>
<dbReference type="GO" id="GO:0031267">
    <property type="term" value="F:small GTPase binding"/>
    <property type="evidence" value="ECO:0007669"/>
    <property type="project" value="TreeGrafter"/>
</dbReference>